<sequence length="91" mass="10003">MVGTCTASLSGAKQDLGGDLRKWKPWQLAAASCHTLFQPTSSLKGFAMTLFILKISRAQVKRALHPKPWAIHKVNIKNNLFILAAITFLAL</sequence>
<dbReference type="EMBL" id="CP030041">
    <property type="protein sequence ID" value="AWW32832.1"/>
    <property type="molecule type" value="Genomic_DNA"/>
</dbReference>
<keyword evidence="2" id="KW-1185">Reference proteome</keyword>
<evidence type="ECO:0000313" key="1">
    <source>
        <dbReference type="EMBL" id="AWW32832.1"/>
    </source>
</evidence>
<accession>A0A2Z4IP11</accession>
<dbReference type="KEGG" id="est:DN752_23310"/>
<dbReference type="AlphaFoldDB" id="A0A2Z4IP11"/>
<name>A0A2Z4IP11_9BACT</name>
<protein>
    <submittedName>
        <fullName evidence="1">Uncharacterized protein</fullName>
    </submittedName>
</protein>
<gene>
    <name evidence="1" type="ORF">DN752_23310</name>
</gene>
<reference evidence="1 2" key="1">
    <citation type="submission" date="2018-06" db="EMBL/GenBank/DDBJ databases">
        <title>Echinicola strongylocentroti sp. nov., isolated from a sea urchin Strongylocentrotus intermedius.</title>
        <authorList>
            <person name="Bae S.S."/>
        </authorList>
    </citation>
    <scope>NUCLEOTIDE SEQUENCE [LARGE SCALE GENOMIC DNA]</scope>
    <source>
        <strain evidence="1 2">MEBiC08714</strain>
    </source>
</reference>
<organism evidence="1 2">
    <name type="scientific">Echinicola strongylocentroti</name>
    <dbReference type="NCBI Taxonomy" id="1795355"/>
    <lineage>
        <taxon>Bacteria</taxon>
        <taxon>Pseudomonadati</taxon>
        <taxon>Bacteroidota</taxon>
        <taxon>Cytophagia</taxon>
        <taxon>Cytophagales</taxon>
        <taxon>Cyclobacteriaceae</taxon>
        <taxon>Echinicola</taxon>
    </lineage>
</organism>
<dbReference type="Proteomes" id="UP000248688">
    <property type="component" value="Chromosome"/>
</dbReference>
<evidence type="ECO:0000313" key="2">
    <source>
        <dbReference type="Proteomes" id="UP000248688"/>
    </source>
</evidence>
<proteinExistence type="predicted"/>